<name>A0A8H3ZGC7_9PEZI</name>
<dbReference type="Proteomes" id="UP000434172">
    <property type="component" value="Unassembled WGS sequence"/>
</dbReference>
<protein>
    <submittedName>
        <fullName evidence="1">Uncharacterized protein</fullName>
    </submittedName>
</protein>
<comment type="caution">
    <text evidence="1">The sequence shown here is derived from an EMBL/GenBank/DDBJ whole genome shotgun (WGS) entry which is preliminary data.</text>
</comment>
<dbReference type="EMBL" id="WOWK01000237">
    <property type="protein sequence ID" value="KAF0315097.1"/>
    <property type="molecule type" value="Genomic_DNA"/>
</dbReference>
<keyword evidence="2" id="KW-1185">Reference proteome</keyword>
<organism evidence="1 2">
    <name type="scientific">Colletotrichum asianum</name>
    <dbReference type="NCBI Taxonomy" id="702518"/>
    <lineage>
        <taxon>Eukaryota</taxon>
        <taxon>Fungi</taxon>
        <taxon>Dikarya</taxon>
        <taxon>Ascomycota</taxon>
        <taxon>Pezizomycotina</taxon>
        <taxon>Sordariomycetes</taxon>
        <taxon>Hypocreomycetidae</taxon>
        <taxon>Glomerellales</taxon>
        <taxon>Glomerellaceae</taxon>
        <taxon>Colletotrichum</taxon>
        <taxon>Colletotrichum gloeosporioides species complex</taxon>
    </lineage>
</organism>
<evidence type="ECO:0000313" key="1">
    <source>
        <dbReference type="EMBL" id="KAF0315097.1"/>
    </source>
</evidence>
<reference evidence="1 2" key="1">
    <citation type="submission" date="2019-12" db="EMBL/GenBank/DDBJ databases">
        <title>A genome sequence resource for the geographically widespread anthracnose pathogen Colletotrichum asianum.</title>
        <authorList>
            <person name="Meng Y."/>
        </authorList>
    </citation>
    <scope>NUCLEOTIDE SEQUENCE [LARGE SCALE GENOMIC DNA]</scope>
    <source>
        <strain evidence="1 2">ICMP 18580</strain>
    </source>
</reference>
<dbReference type="OrthoDB" id="4808342at2759"/>
<dbReference type="AlphaFoldDB" id="A0A8H3ZGC7"/>
<evidence type="ECO:0000313" key="2">
    <source>
        <dbReference type="Proteomes" id="UP000434172"/>
    </source>
</evidence>
<accession>A0A8H3ZGC7</accession>
<sequence length="300" mass="33776">MFTGNEPGNEKLTADEMIQDYNLKAQTKIQALTDKITSYTDILKIFKWEMLADLSDTANFIVTEMLQQLPGRVVQESVLWAIAIRAVAVPNGGQTTDLWRAHNELRDTVLAMTEIVQAFRNDRGIFGIIELIQKAYRFRLPNVTYTGVWAINMEGKPSSTAPRPGPRPQTFTEEQMKAMEQRVAQASAKLPVEIRLDATVKFLGRLAMEKLGGDITVGIDSYMQRTKAEHDQLRADQEAQMAANRVLGHSSATISTAESTVMTSWDSFNGAQIRTDSDGYYANLDPRLQIDWQHRTTEHH</sequence>
<gene>
    <name evidence="1" type="ORF">GQ607_017679</name>
</gene>
<proteinExistence type="predicted"/>